<dbReference type="OrthoDB" id="5421695at2"/>
<reference evidence="4" key="1">
    <citation type="submission" date="2016-01" db="EMBL/GenBank/DDBJ databases">
        <authorList>
            <person name="Peeters C."/>
        </authorList>
    </citation>
    <scope>NUCLEOTIDE SEQUENCE</scope>
    <source>
        <strain evidence="4">LMG 29321</strain>
    </source>
</reference>
<dbReference type="AlphaFoldDB" id="A0A158BZL2"/>
<feature type="modified residue" description="4-aspartylphosphate" evidence="2">
    <location>
        <position position="57"/>
    </location>
</feature>
<dbReference type="PANTHER" id="PTHR44591:SF3">
    <property type="entry name" value="RESPONSE REGULATORY DOMAIN-CONTAINING PROTEIN"/>
    <property type="match status" value="1"/>
</dbReference>
<keyword evidence="5" id="KW-1185">Reference proteome</keyword>
<sequence>MATGNASRVLIADDDPNLLDAYALFLDAHGYDTRTARDGVEALATYSAWRPDVVVLDIQMPGMDGRAVAREIRRLQATPSPLLVAVTGLVSVSERAESLRSGFDCHLAKPVMLPALLATVAMGLQPGIDSH</sequence>
<dbReference type="SMART" id="SM00448">
    <property type="entry name" value="REC"/>
    <property type="match status" value="1"/>
</dbReference>
<dbReference type="EMBL" id="FCOX02000015">
    <property type="protein sequence ID" value="SAK75548.1"/>
    <property type="molecule type" value="Genomic_DNA"/>
</dbReference>
<dbReference type="RefSeq" id="WP_062605911.1">
    <property type="nucleotide sequence ID" value="NZ_FCOX02000015.1"/>
</dbReference>
<evidence type="ECO:0000256" key="2">
    <source>
        <dbReference type="PROSITE-ProRule" id="PRU00169"/>
    </source>
</evidence>
<dbReference type="PROSITE" id="PS50110">
    <property type="entry name" value="RESPONSE_REGULATORY"/>
    <property type="match status" value="1"/>
</dbReference>
<evidence type="ECO:0000259" key="3">
    <source>
        <dbReference type="PROSITE" id="PS50110"/>
    </source>
</evidence>
<accession>A0A158BZL2</accession>
<protein>
    <submittedName>
        <fullName evidence="4">Response regulator</fullName>
    </submittedName>
</protein>
<feature type="domain" description="Response regulatory" evidence="3">
    <location>
        <begin position="8"/>
        <end position="124"/>
    </location>
</feature>
<dbReference type="PANTHER" id="PTHR44591">
    <property type="entry name" value="STRESS RESPONSE REGULATOR PROTEIN 1"/>
    <property type="match status" value="1"/>
</dbReference>
<gene>
    <name evidence="4" type="ORF">AWB78_03297</name>
</gene>
<evidence type="ECO:0000313" key="5">
    <source>
        <dbReference type="Proteomes" id="UP000071859"/>
    </source>
</evidence>
<dbReference type="GO" id="GO:0000160">
    <property type="term" value="P:phosphorelay signal transduction system"/>
    <property type="evidence" value="ECO:0007669"/>
    <property type="project" value="InterPro"/>
</dbReference>
<keyword evidence="1 2" id="KW-0597">Phosphoprotein</keyword>
<name>A0A158BZL2_9BURK</name>
<dbReference type="SUPFAM" id="SSF52172">
    <property type="entry name" value="CheY-like"/>
    <property type="match status" value="1"/>
</dbReference>
<dbReference type="InterPro" id="IPR050595">
    <property type="entry name" value="Bact_response_regulator"/>
</dbReference>
<dbReference type="InterPro" id="IPR011006">
    <property type="entry name" value="CheY-like_superfamily"/>
</dbReference>
<dbReference type="Proteomes" id="UP000071859">
    <property type="component" value="Unassembled WGS sequence"/>
</dbReference>
<organism evidence="4 5">
    <name type="scientific">Caballeronia calidae</name>
    <dbReference type="NCBI Taxonomy" id="1777139"/>
    <lineage>
        <taxon>Bacteria</taxon>
        <taxon>Pseudomonadati</taxon>
        <taxon>Pseudomonadota</taxon>
        <taxon>Betaproteobacteria</taxon>
        <taxon>Burkholderiales</taxon>
        <taxon>Burkholderiaceae</taxon>
        <taxon>Caballeronia</taxon>
    </lineage>
</organism>
<dbReference type="Gene3D" id="3.40.50.2300">
    <property type="match status" value="1"/>
</dbReference>
<dbReference type="Pfam" id="PF00072">
    <property type="entry name" value="Response_reg"/>
    <property type="match status" value="1"/>
</dbReference>
<evidence type="ECO:0000256" key="1">
    <source>
        <dbReference type="ARBA" id="ARBA00022553"/>
    </source>
</evidence>
<proteinExistence type="predicted"/>
<comment type="caution">
    <text evidence="4">The sequence shown here is derived from an EMBL/GenBank/DDBJ whole genome shotgun (WGS) entry which is preliminary data.</text>
</comment>
<evidence type="ECO:0000313" key="4">
    <source>
        <dbReference type="EMBL" id="SAK75548.1"/>
    </source>
</evidence>
<dbReference type="InterPro" id="IPR001789">
    <property type="entry name" value="Sig_transdc_resp-reg_receiver"/>
</dbReference>